<keyword evidence="5" id="KW-1185">Reference proteome</keyword>
<keyword evidence="2" id="KW-0040">ANK repeat</keyword>
<dbReference type="InterPro" id="IPR002110">
    <property type="entry name" value="Ankyrin_rpt"/>
</dbReference>
<evidence type="ECO:0000256" key="2">
    <source>
        <dbReference type="ARBA" id="ARBA00023043"/>
    </source>
</evidence>
<protein>
    <recommendedName>
        <fullName evidence="3">Peptidase metallopeptidase domain-containing protein</fullName>
    </recommendedName>
</protein>
<dbReference type="SUPFAM" id="SSF48403">
    <property type="entry name" value="Ankyrin repeat"/>
    <property type="match status" value="1"/>
</dbReference>
<evidence type="ECO:0000313" key="4">
    <source>
        <dbReference type="EMBL" id="VBB77188.1"/>
    </source>
</evidence>
<organism evidence="4 5">
    <name type="scientific">Podospora comata</name>
    <dbReference type="NCBI Taxonomy" id="48703"/>
    <lineage>
        <taxon>Eukaryota</taxon>
        <taxon>Fungi</taxon>
        <taxon>Dikarya</taxon>
        <taxon>Ascomycota</taxon>
        <taxon>Pezizomycotina</taxon>
        <taxon>Sordariomycetes</taxon>
        <taxon>Sordariomycetidae</taxon>
        <taxon>Sordariales</taxon>
        <taxon>Podosporaceae</taxon>
        <taxon>Podospora</taxon>
    </lineage>
</organism>
<gene>
    <name evidence="4" type="ORF">PODCO_305565</name>
</gene>
<proteinExistence type="predicted"/>
<evidence type="ECO:0000259" key="3">
    <source>
        <dbReference type="SMART" id="SM00235"/>
    </source>
</evidence>
<dbReference type="Pfam" id="PF12796">
    <property type="entry name" value="Ank_2"/>
    <property type="match status" value="1"/>
</dbReference>
<dbReference type="PANTHER" id="PTHR24171:SF10">
    <property type="entry name" value="ANKYRIN REPEAT DOMAIN-CONTAINING PROTEIN 29-LIKE"/>
    <property type="match status" value="1"/>
</dbReference>
<dbReference type="Gene3D" id="1.25.40.20">
    <property type="entry name" value="Ankyrin repeat-containing domain"/>
    <property type="match status" value="1"/>
</dbReference>
<feature type="domain" description="Peptidase metallopeptidase" evidence="3">
    <location>
        <begin position="129"/>
        <end position="278"/>
    </location>
</feature>
<dbReference type="SMART" id="SM00235">
    <property type="entry name" value="ZnMc"/>
    <property type="match status" value="1"/>
</dbReference>
<evidence type="ECO:0000256" key="1">
    <source>
        <dbReference type="ARBA" id="ARBA00022737"/>
    </source>
</evidence>
<dbReference type="Proteomes" id="UP000280685">
    <property type="component" value="Chromosome 3"/>
</dbReference>
<dbReference type="InterPro" id="IPR024079">
    <property type="entry name" value="MetalloPept_cat_dom_sf"/>
</dbReference>
<dbReference type="InterPro" id="IPR036770">
    <property type="entry name" value="Ankyrin_rpt-contain_sf"/>
</dbReference>
<dbReference type="SMART" id="SM00248">
    <property type="entry name" value="ANK"/>
    <property type="match status" value="3"/>
</dbReference>
<dbReference type="PANTHER" id="PTHR24171">
    <property type="entry name" value="ANKYRIN REPEAT DOMAIN-CONTAINING PROTEIN 39-RELATED"/>
    <property type="match status" value="1"/>
</dbReference>
<accession>A0ABY6S6K2</accession>
<dbReference type="SUPFAM" id="SSF55486">
    <property type="entry name" value="Metalloproteases ('zincins'), catalytic domain"/>
    <property type="match status" value="1"/>
</dbReference>
<keyword evidence="1" id="KW-0677">Repeat</keyword>
<name>A0ABY6S6K2_PODCO</name>
<dbReference type="InterPro" id="IPR006026">
    <property type="entry name" value="Peptidase_Metallo"/>
</dbReference>
<reference evidence="4" key="1">
    <citation type="submission" date="2018-02" db="EMBL/GenBank/DDBJ databases">
        <authorList>
            <person name="Silar P."/>
        </authorList>
    </citation>
    <scope>NUCLEOTIDE SEQUENCE [LARGE SCALE GENOMIC DNA]</scope>
    <source>
        <strain evidence="4">T</strain>
    </source>
</reference>
<dbReference type="EMBL" id="LR026966">
    <property type="protein sequence ID" value="VBB77188.1"/>
    <property type="molecule type" value="Genomic_DNA"/>
</dbReference>
<dbReference type="Gene3D" id="3.40.390.10">
    <property type="entry name" value="Collagenase (Catalytic Domain)"/>
    <property type="match status" value="1"/>
</dbReference>
<evidence type="ECO:0000313" key="5">
    <source>
        <dbReference type="Proteomes" id="UP000280685"/>
    </source>
</evidence>
<sequence length="447" mass="50145">MPSYELAIKTFVACQKEVRLDPFFCRSLHFVRSFHQSLTFAAEKGSEVALATSPMPENSDMLPSGSIVIGPPLEQQDLLDRALKASVGAIVFEIAACVNAPCASMHPELHVDDSDEGQAEKYSELAVAKSWTWKAGQALRVRFLDGTPDWHEKVKTYTRQWLAYANLKMDFVDETDTDPVEIRISFNPKKPTRSCIGTLSRGMPQNKATMNFQDPTAGEFEGTVLHEFGHALGCVHEHQSPAGGISWNKNLIYLFYGIEPRNWSQDRVNREILYRYSDEKVQEMKMQWSSFDRQSAMMYEIKPWMTTNGMSVKRCQKLSAWDKHFIAISYPPEDEAKTDNVNALDKNFGFPLYWAAAGGHYAEVKVLLTKRGADANFRSLFDWTALHWAAGSGHEGVVTLLLHGAKVDVFSDTRKTPLDLARVHGNATIIEMLEDASREQALAAVAA</sequence>